<proteinExistence type="predicted"/>
<evidence type="ECO:0000313" key="1">
    <source>
        <dbReference type="EMBL" id="QUE51947.1"/>
    </source>
</evidence>
<reference evidence="1" key="1">
    <citation type="submission" date="2021-04" db="EMBL/GenBank/DDBJ databases">
        <title>Luteolibacter sp. 32A isolated from the skin of an Anderson's salamander (Ambystoma andersonii).</title>
        <authorList>
            <person name="Spergser J."/>
            <person name="Busse H.-J."/>
        </authorList>
    </citation>
    <scope>NUCLEOTIDE SEQUENCE</scope>
    <source>
        <strain evidence="1">32A</strain>
    </source>
</reference>
<dbReference type="Proteomes" id="UP000676169">
    <property type="component" value="Chromosome"/>
</dbReference>
<evidence type="ECO:0000313" key="2">
    <source>
        <dbReference type="Proteomes" id="UP000676169"/>
    </source>
</evidence>
<dbReference type="EMBL" id="CP073100">
    <property type="protein sequence ID" value="QUE51947.1"/>
    <property type="molecule type" value="Genomic_DNA"/>
</dbReference>
<dbReference type="AlphaFoldDB" id="A0A975J0W2"/>
<accession>A0A975J0W2</accession>
<gene>
    <name evidence="1" type="ORF">KBB96_03435</name>
</gene>
<protein>
    <submittedName>
        <fullName evidence="1">Uncharacterized protein</fullName>
    </submittedName>
</protein>
<dbReference type="RefSeq" id="WP_211632286.1">
    <property type="nucleotide sequence ID" value="NZ_CP073100.1"/>
</dbReference>
<sequence length="123" mass="13741">MSSSSSHRVQINSIQCNSTSESGHDEVYIVWQADAGIPVRYPLVPGYNSMAKGDTWDIDIELPFDHEVLVTLWDQDVSYLSRYSDFLINCDFTVAAFNGKSTMSYNMVNNNGANYTINATLLS</sequence>
<organism evidence="1 2">
    <name type="scientific">Luteolibacter ambystomatis</name>
    <dbReference type="NCBI Taxonomy" id="2824561"/>
    <lineage>
        <taxon>Bacteria</taxon>
        <taxon>Pseudomonadati</taxon>
        <taxon>Verrucomicrobiota</taxon>
        <taxon>Verrucomicrobiia</taxon>
        <taxon>Verrucomicrobiales</taxon>
        <taxon>Verrucomicrobiaceae</taxon>
        <taxon>Luteolibacter</taxon>
    </lineage>
</organism>
<dbReference type="KEGG" id="lamb:KBB96_03435"/>
<keyword evidence="2" id="KW-1185">Reference proteome</keyword>
<name>A0A975J0W2_9BACT</name>